<dbReference type="InterPro" id="IPR027417">
    <property type="entry name" value="P-loop_NTPase"/>
</dbReference>
<evidence type="ECO:0000259" key="8">
    <source>
        <dbReference type="PROSITE" id="PS51194"/>
    </source>
</evidence>
<evidence type="ECO:0000256" key="6">
    <source>
        <dbReference type="SAM" id="MobiDB-lite"/>
    </source>
</evidence>
<dbReference type="GO" id="GO:0004386">
    <property type="term" value="F:helicase activity"/>
    <property type="evidence" value="ECO:0007669"/>
    <property type="project" value="UniProtKB-KW"/>
</dbReference>
<evidence type="ECO:0000256" key="5">
    <source>
        <dbReference type="RuleBase" id="RU000492"/>
    </source>
</evidence>
<dbReference type="Gene3D" id="3.40.50.300">
    <property type="entry name" value="P-loop containing nucleotide triphosphate hydrolases"/>
    <property type="match status" value="2"/>
</dbReference>
<feature type="compositionally biased region" description="Low complexity" evidence="6">
    <location>
        <begin position="464"/>
        <end position="494"/>
    </location>
</feature>
<feature type="region of interest" description="Disordered" evidence="6">
    <location>
        <begin position="406"/>
        <end position="494"/>
    </location>
</feature>
<dbReference type="InterPro" id="IPR014001">
    <property type="entry name" value="Helicase_ATP-bd"/>
</dbReference>
<comment type="similarity">
    <text evidence="5">Belongs to the DEAD box helicase family.</text>
</comment>
<dbReference type="EMBL" id="JAOAOG010000216">
    <property type="protein sequence ID" value="KAJ6239769.1"/>
    <property type="molecule type" value="Genomic_DNA"/>
</dbReference>
<feature type="compositionally biased region" description="Basic and acidic residues" evidence="6">
    <location>
        <begin position="406"/>
        <end position="420"/>
    </location>
</feature>
<dbReference type="Pfam" id="PF00271">
    <property type="entry name" value="Helicase_C"/>
    <property type="match status" value="1"/>
</dbReference>
<organism evidence="9 10">
    <name type="scientific">Anaeramoeba flamelloides</name>
    <dbReference type="NCBI Taxonomy" id="1746091"/>
    <lineage>
        <taxon>Eukaryota</taxon>
        <taxon>Metamonada</taxon>
        <taxon>Anaeramoebidae</taxon>
        <taxon>Anaeramoeba</taxon>
    </lineage>
</organism>
<evidence type="ECO:0000313" key="9">
    <source>
        <dbReference type="EMBL" id="KAJ6239769.1"/>
    </source>
</evidence>
<reference evidence="9" key="1">
    <citation type="submission" date="2022-08" db="EMBL/GenBank/DDBJ databases">
        <title>Novel sulfate-reducing endosymbionts in the free-living metamonad Anaeramoeba.</title>
        <authorList>
            <person name="Jerlstrom-Hultqvist J."/>
            <person name="Cepicka I."/>
            <person name="Gallot-Lavallee L."/>
            <person name="Salas-Leiva D."/>
            <person name="Curtis B.A."/>
            <person name="Zahonova K."/>
            <person name="Pipaliya S."/>
            <person name="Dacks J."/>
            <person name="Roger A.J."/>
        </authorList>
    </citation>
    <scope>NUCLEOTIDE SEQUENCE</scope>
    <source>
        <strain evidence="9">Schooner1</strain>
    </source>
</reference>
<dbReference type="Pfam" id="PF00270">
    <property type="entry name" value="DEAD"/>
    <property type="match status" value="1"/>
</dbReference>
<dbReference type="InterPro" id="IPR050079">
    <property type="entry name" value="DEAD_box_RNA_helicase"/>
</dbReference>
<evidence type="ECO:0000256" key="3">
    <source>
        <dbReference type="ARBA" id="ARBA00022806"/>
    </source>
</evidence>
<dbReference type="CDD" id="cd18787">
    <property type="entry name" value="SF2_C_DEAD"/>
    <property type="match status" value="1"/>
</dbReference>
<dbReference type="PANTHER" id="PTHR47959:SF1">
    <property type="entry name" value="ATP-DEPENDENT RNA HELICASE DBPA"/>
    <property type="match status" value="1"/>
</dbReference>
<name>A0ABQ8Y585_9EUKA</name>
<feature type="compositionally biased region" description="Low complexity" evidence="6">
    <location>
        <begin position="438"/>
        <end position="453"/>
    </location>
</feature>
<keyword evidence="3 5" id="KW-0347">Helicase</keyword>
<dbReference type="PROSITE" id="PS51194">
    <property type="entry name" value="HELICASE_CTER"/>
    <property type="match status" value="1"/>
</dbReference>
<dbReference type="Proteomes" id="UP001150062">
    <property type="component" value="Unassembled WGS sequence"/>
</dbReference>
<evidence type="ECO:0000256" key="2">
    <source>
        <dbReference type="ARBA" id="ARBA00022801"/>
    </source>
</evidence>
<dbReference type="SUPFAM" id="SSF52540">
    <property type="entry name" value="P-loop containing nucleoside triphosphate hydrolases"/>
    <property type="match status" value="1"/>
</dbReference>
<dbReference type="SMART" id="SM00487">
    <property type="entry name" value="DEXDc"/>
    <property type="match status" value="1"/>
</dbReference>
<comment type="caution">
    <text evidence="9">The sequence shown here is derived from an EMBL/GenBank/DDBJ whole genome shotgun (WGS) entry which is preliminary data.</text>
</comment>
<keyword evidence="1 5" id="KW-0547">Nucleotide-binding</keyword>
<evidence type="ECO:0000259" key="7">
    <source>
        <dbReference type="PROSITE" id="PS51192"/>
    </source>
</evidence>
<proteinExistence type="inferred from homology"/>
<evidence type="ECO:0000313" key="10">
    <source>
        <dbReference type="Proteomes" id="UP001150062"/>
    </source>
</evidence>
<dbReference type="InterPro" id="IPR001650">
    <property type="entry name" value="Helicase_C-like"/>
</dbReference>
<keyword evidence="2 5" id="KW-0378">Hydrolase</keyword>
<dbReference type="PROSITE" id="PS00039">
    <property type="entry name" value="DEAD_ATP_HELICASE"/>
    <property type="match status" value="1"/>
</dbReference>
<evidence type="ECO:0000256" key="4">
    <source>
        <dbReference type="ARBA" id="ARBA00022840"/>
    </source>
</evidence>
<dbReference type="SMART" id="SM00490">
    <property type="entry name" value="HELICc"/>
    <property type="match status" value="1"/>
</dbReference>
<dbReference type="PROSITE" id="PS51192">
    <property type="entry name" value="HELICASE_ATP_BIND_1"/>
    <property type="match status" value="1"/>
</dbReference>
<keyword evidence="4 5" id="KW-0067">ATP-binding</keyword>
<feature type="domain" description="Helicase ATP-binding" evidence="7">
    <location>
        <begin position="41"/>
        <end position="213"/>
    </location>
</feature>
<protein>
    <submittedName>
        <fullName evidence="9">Atp-dependent RNA helicase dbpa</fullName>
    </submittedName>
</protein>
<dbReference type="InterPro" id="IPR000629">
    <property type="entry name" value="RNA-helicase_DEAD-box_CS"/>
</dbReference>
<keyword evidence="10" id="KW-1185">Reference proteome</keyword>
<feature type="domain" description="Helicase C-terminal" evidence="8">
    <location>
        <begin position="241"/>
        <end position="389"/>
    </location>
</feature>
<feature type="compositionally biased region" description="Basic residues" evidence="6">
    <location>
        <begin position="421"/>
        <end position="437"/>
    </location>
</feature>
<sequence length="494" mass="57351">MDKYLTEGNIHFGSLLLKPNLLKGLKENGYVETSDVQFKSLPFILGGLDLIVQSKAGTGKTQAFVIAVLELLDTLLDHVQVLIVTPTGELASQIERVLYSLGKHIEKLNVLLFTTGISNKMLIPKIKEGCQIVVGTPGKIKQLINIGILNINSLRLLIFDEADKLINESTLRKDVLWISEVLPTRKQSLAFSATFPDEMINLMSIMMRDCRKIRLDSEYLSPENISQYYITVHHERQKKGKLIDILENIHFHQCFIFVNTRKSVQIVSDLLKRYGFDPGIISSTVSTQDRKKLLDKMHNFKVRIVVGTDIISRGIDITHLSLVINYDFPRDYQTYCHRIGRTGRFGRFGISVTILTKIEKMKFQKLHNNIKIKEIQNFEKIPLLEKDNLLEEIVKRFIEKRKNKLDQMKINQEKKNQEKKTKNRKKRRRRNRKKHNKNQNQNQNQNQNLNPNQKENKDKKYSENQSPQNQNQNPNKTPIPNQNQNQYGKNQNQN</sequence>
<dbReference type="PANTHER" id="PTHR47959">
    <property type="entry name" value="ATP-DEPENDENT RNA HELICASE RHLE-RELATED"/>
    <property type="match status" value="1"/>
</dbReference>
<accession>A0ABQ8Y585</accession>
<dbReference type="InterPro" id="IPR011545">
    <property type="entry name" value="DEAD/DEAH_box_helicase_dom"/>
</dbReference>
<evidence type="ECO:0000256" key="1">
    <source>
        <dbReference type="ARBA" id="ARBA00022741"/>
    </source>
</evidence>
<gene>
    <name evidence="9" type="ORF">M0813_24689</name>
</gene>